<organism evidence="2">
    <name type="scientific">Tetraselmis sp. GSL018</name>
    <dbReference type="NCBI Taxonomy" id="582737"/>
    <lineage>
        <taxon>Eukaryota</taxon>
        <taxon>Viridiplantae</taxon>
        <taxon>Chlorophyta</taxon>
        <taxon>core chlorophytes</taxon>
        <taxon>Chlorodendrophyceae</taxon>
        <taxon>Chlorodendrales</taxon>
        <taxon>Chlorodendraceae</taxon>
        <taxon>Tetraselmis</taxon>
    </lineage>
</organism>
<proteinExistence type="predicted"/>
<protein>
    <submittedName>
        <fullName evidence="2">Uncharacterized protein</fullName>
    </submittedName>
</protein>
<feature type="non-terminal residue" evidence="2">
    <location>
        <position position="1"/>
    </location>
</feature>
<evidence type="ECO:0000313" key="2">
    <source>
        <dbReference type="EMBL" id="JAC66734.1"/>
    </source>
</evidence>
<reference evidence="2" key="1">
    <citation type="submission" date="2014-05" db="EMBL/GenBank/DDBJ databases">
        <title>The transcriptome of the halophilic microalga Tetraselmis sp. GSL018 isolated from the Great Salt Lake, Utah.</title>
        <authorList>
            <person name="Jinkerson R.E."/>
            <person name="D'Adamo S."/>
            <person name="Posewitz M.C."/>
        </authorList>
    </citation>
    <scope>NUCLEOTIDE SEQUENCE</scope>
    <source>
        <strain evidence="2">GSL018</strain>
    </source>
</reference>
<sequence>RGGLGGWAGSRATGEKLRPQPQQPLPGWPEAHGRHGPVQHRVPPLWRAEDVVGPFCRLSPAHTPAGNFSSGAASQPQAARAALGRILLATRAKPDGGPESSFPRASLS</sequence>
<dbReference type="EMBL" id="GBEZ01019881">
    <property type="protein sequence ID" value="JAC66734.1"/>
    <property type="molecule type" value="Transcribed_RNA"/>
</dbReference>
<name>A0A061R7K0_9CHLO</name>
<dbReference type="AlphaFoldDB" id="A0A061R7K0"/>
<accession>A0A061R7K0</accession>
<feature type="region of interest" description="Disordered" evidence="1">
    <location>
        <begin position="1"/>
        <end position="40"/>
    </location>
</feature>
<feature type="region of interest" description="Disordered" evidence="1">
    <location>
        <begin position="89"/>
        <end position="108"/>
    </location>
</feature>
<evidence type="ECO:0000256" key="1">
    <source>
        <dbReference type="SAM" id="MobiDB-lite"/>
    </source>
</evidence>
<gene>
    <name evidence="2" type="ORF">TSPGSL018_12917</name>
</gene>